<dbReference type="SUPFAM" id="SSF54001">
    <property type="entry name" value="Cysteine proteinases"/>
    <property type="match status" value="1"/>
</dbReference>
<name>A0A4R1BAF3_9PROT</name>
<comment type="caution">
    <text evidence="1">The sequence shown here is derived from an EMBL/GenBank/DDBJ whole genome shotgun (WGS) entry which is preliminary data.</text>
</comment>
<protein>
    <submittedName>
        <fullName evidence="1">Transglutaminase</fullName>
    </submittedName>
</protein>
<dbReference type="InterPro" id="IPR038765">
    <property type="entry name" value="Papain-like_cys_pep_sf"/>
</dbReference>
<dbReference type="Pfam" id="PF06035">
    <property type="entry name" value="Peptidase_C93"/>
    <property type="match status" value="1"/>
</dbReference>
<gene>
    <name evidence="1" type="ORF">EZJ19_09655</name>
</gene>
<dbReference type="EMBL" id="SJZB01000035">
    <property type="protein sequence ID" value="TCJ13914.1"/>
    <property type="molecule type" value="Genomic_DNA"/>
</dbReference>
<dbReference type="RefSeq" id="WP_131447028.1">
    <property type="nucleotide sequence ID" value="NZ_SJZB01000035.1"/>
</dbReference>
<dbReference type="AlphaFoldDB" id="A0A4R1BAF3"/>
<dbReference type="PANTHER" id="PTHR39327:SF1">
    <property type="entry name" value="BLR5470 PROTEIN"/>
    <property type="match status" value="1"/>
</dbReference>
<dbReference type="Gene3D" id="3.10.620.30">
    <property type="match status" value="1"/>
</dbReference>
<dbReference type="OrthoDB" id="5401788at2"/>
<dbReference type="Proteomes" id="UP000295443">
    <property type="component" value="Unassembled WGS sequence"/>
</dbReference>
<evidence type="ECO:0000313" key="1">
    <source>
        <dbReference type="EMBL" id="TCJ13914.1"/>
    </source>
</evidence>
<sequence length="232" mass="25880">MGRNRIHHATLRVFSLSALFACAFGALALLATAFDFDAFVQLAARRYGARTEQVAGQWRNLLTASRTLPEVERVRKVNDFFNRQITYKEDSEVWGQSDYWATPLETMGRGAGDCEDFAIAKYFSLLLAGLPADRLRLTYVKAKIGGRYSNISIAHMVLGYYPETNDEPLILDNLLADIRPASQRPDLTPVFSFNTEGLWVGNAPGGTSAGSSTSRLSRWRDLLSRMKAEGFE</sequence>
<dbReference type="PANTHER" id="PTHR39327">
    <property type="match status" value="1"/>
</dbReference>
<organism evidence="1 2">
    <name type="scientific">Parasulfuritortus cantonensis</name>
    <dbReference type="NCBI Taxonomy" id="2528202"/>
    <lineage>
        <taxon>Bacteria</taxon>
        <taxon>Pseudomonadati</taxon>
        <taxon>Pseudomonadota</taxon>
        <taxon>Betaproteobacteria</taxon>
        <taxon>Nitrosomonadales</taxon>
        <taxon>Thiobacillaceae</taxon>
        <taxon>Parasulfuritortus</taxon>
    </lineage>
</organism>
<evidence type="ECO:0000313" key="2">
    <source>
        <dbReference type="Proteomes" id="UP000295443"/>
    </source>
</evidence>
<keyword evidence="2" id="KW-1185">Reference proteome</keyword>
<accession>A0A4R1BAF3</accession>
<dbReference type="InterPro" id="IPR010319">
    <property type="entry name" value="Transglutaminase-like_Cys_pept"/>
</dbReference>
<reference evidence="1 2" key="1">
    <citation type="submission" date="2019-03" db="EMBL/GenBank/DDBJ databases">
        <title>Genome sequence of Thiobacillaceae bacterium LSR1, a sulfur-oxidizing bacterium isolated from freshwater sediment.</title>
        <authorList>
            <person name="Li S."/>
        </authorList>
    </citation>
    <scope>NUCLEOTIDE SEQUENCE [LARGE SCALE GENOMIC DNA]</scope>
    <source>
        <strain evidence="1 2">LSR1</strain>
    </source>
</reference>
<proteinExistence type="predicted"/>